<proteinExistence type="predicted"/>
<comment type="caution">
    <text evidence="1">The sequence shown here is derived from an EMBL/GenBank/DDBJ whole genome shotgun (WGS) entry which is preliminary data.</text>
</comment>
<gene>
    <name evidence="1" type="ORF">GGR42_002835</name>
</gene>
<dbReference type="Proteomes" id="UP000590442">
    <property type="component" value="Unassembled WGS sequence"/>
</dbReference>
<reference evidence="1 2" key="1">
    <citation type="submission" date="2020-03" db="EMBL/GenBank/DDBJ databases">
        <title>Genomic Encyclopedia of Type Strains, Phase IV (KMG-IV): sequencing the most valuable type-strain genomes for metagenomic binning, comparative biology and taxonomic classification.</title>
        <authorList>
            <person name="Goeker M."/>
        </authorList>
    </citation>
    <scope>NUCLEOTIDE SEQUENCE [LARGE SCALE GENOMIC DNA]</scope>
    <source>
        <strain evidence="1 2">DSM 29762</strain>
    </source>
</reference>
<dbReference type="Gene3D" id="3.10.180.10">
    <property type="entry name" value="2,3-Dihydroxybiphenyl 1,2-Dioxygenase, domain 1"/>
    <property type="match status" value="1"/>
</dbReference>
<organism evidence="1 2">
    <name type="scientific">Saonia flava</name>
    <dbReference type="NCBI Taxonomy" id="523696"/>
    <lineage>
        <taxon>Bacteria</taxon>
        <taxon>Pseudomonadati</taxon>
        <taxon>Bacteroidota</taxon>
        <taxon>Flavobacteriia</taxon>
        <taxon>Flavobacteriales</taxon>
        <taxon>Flavobacteriaceae</taxon>
        <taxon>Saonia</taxon>
    </lineage>
</organism>
<dbReference type="SUPFAM" id="SSF54593">
    <property type="entry name" value="Glyoxalase/Bleomycin resistance protein/Dihydroxybiphenyl dioxygenase"/>
    <property type="match status" value="1"/>
</dbReference>
<dbReference type="GO" id="GO:0051213">
    <property type="term" value="F:dioxygenase activity"/>
    <property type="evidence" value="ECO:0007669"/>
    <property type="project" value="UniProtKB-KW"/>
</dbReference>
<dbReference type="RefSeq" id="WP_167965280.1">
    <property type="nucleotide sequence ID" value="NZ_JAATJJ010000002.1"/>
</dbReference>
<evidence type="ECO:0000313" key="2">
    <source>
        <dbReference type="Proteomes" id="UP000590442"/>
    </source>
</evidence>
<name>A0A846R4P2_9FLAO</name>
<dbReference type="EMBL" id="JAATJJ010000002">
    <property type="protein sequence ID" value="NJB72344.1"/>
    <property type="molecule type" value="Genomic_DNA"/>
</dbReference>
<sequence>MEIQELTIFTNQLVGQRQFYSKVLELNILNESKNFVLFNLGSSNLKLVKRKKITTPYHFAFNIPAGKEKDALEWLKKRVEILKINGNEIQDFDSWNAKAVYFYDLDNNIVELIARKNLKNQSTEEFDQKSFLEISEIGIPTTNIEKEFDFLNTKLGLSIYDGGFNDFCAIGTETGLFILINKNVKGWYPMNYRAYSSDFKLKVIIKKETYEIEYINEQIKTV</sequence>
<keyword evidence="1" id="KW-0560">Oxidoreductase</keyword>
<keyword evidence="2" id="KW-1185">Reference proteome</keyword>
<keyword evidence="1" id="KW-0223">Dioxygenase</keyword>
<dbReference type="AlphaFoldDB" id="A0A846R4P2"/>
<dbReference type="InterPro" id="IPR029068">
    <property type="entry name" value="Glyas_Bleomycin-R_OHBP_Dase"/>
</dbReference>
<accession>A0A846R4P2</accession>
<evidence type="ECO:0000313" key="1">
    <source>
        <dbReference type="EMBL" id="NJB72344.1"/>
    </source>
</evidence>
<protein>
    <submittedName>
        <fullName evidence="1">Catechol-2,3-dioxygenase</fullName>
    </submittedName>
</protein>